<evidence type="ECO:0000256" key="6">
    <source>
        <dbReference type="ARBA" id="ARBA00022801"/>
    </source>
</evidence>
<name>A0A9W3BUV7_RAPSA</name>
<evidence type="ECO:0000256" key="1">
    <source>
        <dbReference type="ARBA" id="ARBA00001968"/>
    </source>
</evidence>
<accession>A0A9W3BUV7</accession>
<dbReference type="OrthoDB" id="1061226at2759"/>
<gene>
    <name evidence="11" type="primary">LOC130495655</name>
</gene>
<evidence type="ECO:0000313" key="10">
    <source>
        <dbReference type="Proteomes" id="UP000504610"/>
    </source>
</evidence>
<evidence type="ECO:0000256" key="2">
    <source>
        <dbReference type="ARBA" id="ARBA00004123"/>
    </source>
</evidence>
<dbReference type="RefSeq" id="XP_056843062.1">
    <property type="nucleotide sequence ID" value="XM_056987082.1"/>
</dbReference>
<dbReference type="InterPro" id="IPR045249">
    <property type="entry name" value="HARBI1-like"/>
</dbReference>
<dbReference type="GO" id="GO:0016787">
    <property type="term" value="F:hydrolase activity"/>
    <property type="evidence" value="ECO:0007669"/>
    <property type="project" value="UniProtKB-KW"/>
</dbReference>
<reference evidence="10" key="1">
    <citation type="journal article" date="2019" name="Database">
        <title>The radish genome database (RadishGD): an integrated information resource for radish genomics.</title>
        <authorList>
            <person name="Yu H.J."/>
            <person name="Baek S."/>
            <person name="Lee Y.J."/>
            <person name="Cho A."/>
            <person name="Mun J.H."/>
        </authorList>
    </citation>
    <scope>NUCLEOTIDE SEQUENCE [LARGE SCALE GENOMIC DNA]</scope>
    <source>
        <strain evidence="10">cv. WK10039</strain>
    </source>
</reference>
<organism evidence="10 11">
    <name type="scientific">Raphanus sativus</name>
    <name type="common">Radish</name>
    <name type="synonym">Raphanus raphanistrum var. sativus</name>
    <dbReference type="NCBI Taxonomy" id="3726"/>
    <lineage>
        <taxon>Eukaryota</taxon>
        <taxon>Viridiplantae</taxon>
        <taxon>Streptophyta</taxon>
        <taxon>Embryophyta</taxon>
        <taxon>Tracheophyta</taxon>
        <taxon>Spermatophyta</taxon>
        <taxon>Magnoliopsida</taxon>
        <taxon>eudicotyledons</taxon>
        <taxon>Gunneridae</taxon>
        <taxon>Pentapetalae</taxon>
        <taxon>rosids</taxon>
        <taxon>malvids</taxon>
        <taxon>Brassicales</taxon>
        <taxon>Brassicaceae</taxon>
        <taxon>Brassiceae</taxon>
        <taxon>Raphanus</taxon>
    </lineage>
</organism>
<dbReference type="InterPro" id="IPR027806">
    <property type="entry name" value="HARBI1_dom"/>
</dbReference>
<proteinExistence type="inferred from homology"/>
<keyword evidence="6" id="KW-0378">Hydrolase</keyword>
<dbReference type="GO" id="GO:0046872">
    <property type="term" value="F:metal ion binding"/>
    <property type="evidence" value="ECO:0007669"/>
    <property type="project" value="UniProtKB-KW"/>
</dbReference>
<dbReference type="Pfam" id="PF26138">
    <property type="entry name" value="DUF8040"/>
    <property type="match status" value="1"/>
</dbReference>
<dbReference type="GO" id="GO:0004518">
    <property type="term" value="F:nuclease activity"/>
    <property type="evidence" value="ECO:0007669"/>
    <property type="project" value="UniProtKB-KW"/>
</dbReference>
<dbReference type="GeneID" id="130495655"/>
<keyword evidence="7" id="KW-0539">Nucleus</keyword>
<evidence type="ECO:0000259" key="8">
    <source>
        <dbReference type="Pfam" id="PF13359"/>
    </source>
</evidence>
<evidence type="ECO:0000256" key="7">
    <source>
        <dbReference type="ARBA" id="ARBA00023242"/>
    </source>
</evidence>
<dbReference type="PANTHER" id="PTHR22930">
    <property type="match status" value="1"/>
</dbReference>
<comment type="similarity">
    <text evidence="3">Belongs to the HARBI1 family.</text>
</comment>
<evidence type="ECO:0000256" key="3">
    <source>
        <dbReference type="ARBA" id="ARBA00006958"/>
    </source>
</evidence>
<sequence length="406" mass="46809">MIKRWILEDEDGDYDDELGLFDVATERVSHRTDRGVGWRYVQQLMYESDQQCYDILRMHQRTSKALCKLLTEQYGLKESHNVYLEESVAMFLEVVGQDKTKRVIASRYQRSLDTVQRKLDDVLSALLKFAADTLRPQEGEFERVSPVVRNDRQYWPHFKDCVGALDGTHVPVRPLSQNAEAYNGRKGVTMNVLAICNFDMKFIYAYVGVPGRAHDLKVLTHYARNEASFPHPPPGKYYLVDSGYSTRTGYLGPHRNMRYHIPQFQRGGPPVSARELFNKRHSSLRSYIERTFGVWKAKWRILDRKHPKYGLVKWIKLVTATMALHNFIRDSHRDDQDFLEWENVDVGVEETHASCVGVLRLHQFSASSKRTTISVGVGVGVSVYETNIRLNEFDAVADAERTGKQS</sequence>
<dbReference type="InterPro" id="IPR058353">
    <property type="entry name" value="DUF8040"/>
</dbReference>
<dbReference type="KEGG" id="rsz:130495655"/>
<evidence type="ECO:0000259" key="9">
    <source>
        <dbReference type="Pfam" id="PF26138"/>
    </source>
</evidence>
<keyword evidence="4" id="KW-0540">Nuclease</keyword>
<evidence type="ECO:0000256" key="5">
    <source>
        <dbReference type="ARBA" id="ARBA00022723"/>
    </source>
</evidence>
<feature type="domain" description="DDE Tnp4" evidence="8">
    <location>
        <begin position="165"/>
        <end position="326"/>
    </location>
</feature>
<dbReference type="GO" id="GO:0005634">
    <property type="term" value="C:nucleus"/>
    <property type="evidence" value="ECO:0007669"/>
    <property type="project" value="UniProtKB-SubCell"/>
</dbReference>
<dbReference type="Proteomes" id="UP000504610">
    <property type="component" value="Chromosome 6"/>
</dbReference>
<dbReference type="PANTHER" id="PTHR22930:SF281">
    <property type="entry name" value="NUCLEASE"/>
    <property type="match status" value="1"/>
</dbReference>
<reference evidence="11" key="2">
    <citation type="submission" date="2025-08" db="UniProtKB">
        <authorList>
            <consortium name="RefSeq"/>
        </authorList>
    </citation>
    <scope>IDENTIFICATION</scope>
    <source>
        <tissue evidence="11">Leaf</tissue>
    </source>
</reference>
<comment type="cofactor">
    <cofactor evidence="1">
        <name>a divalent metal cation</name>
        <dbReference type="ChEBI" id="CHEBI:60240"/>
    </cofactor>
</comment>
<feature type="domain" description="DUF8040" evidence="9">
    <location>
        <begin position="37"/>
        <end position="127"/>
    </location>
</feature>
<dbReference type="AlphaFoldDB" id="A0A9W3BUV7"/>
<dbReference type="Pfam" id="PF13359">
    <property type="entry name" value="DDE_Tnp_4"/>
    <property type="match status" value="1"/>
</dbReference>
<comment type="subcellular location">
    <subcellularLocation>
        <location evidence="2">Nucleus</location>
    </subcellularLocation>
</comment>
<keyword evidence="5" id="KW-0479">Metal-binding</keyword>
<evidence type="ECO:0000313" key="11">
    <source>
        <dbReference type="RefSeq" id="XP_056843062.1"/>
    </source>
</evidence>
<keyword evidence="10" id="KW-1185">Reference proteome</keyword>
<evidence type="ECO:0000256" key="4">
    <source>
        <dbReference type="ARBA" id="ARBA00022722"/>
    </source>
</evidence>
<protein>
    <submittedName>
        <fullName evidence="11">Uncharacterized protein LOC130495655</fullName>
    </submittedName>
</protein>